<keyword evidence="5" id="KW-1015">Disulfide bond</keyword>
<dbReference type="GO" id="GO:0034599">
    <property type="term" value="P:cellular response to oxidative stress"/>
    <property type="evidence" value="ECO:0007669"/>
    <property type="project" value="TreeGrafter"/>
</dbReference>
<feature type="region of interest" description="Disordered" evidence="10">
    <location>
        <begin position="159"/>
        <end position="207"/>
    </location>
</feature>
<comment type="similarity">
    <text evidence="8">Belongs to the peroxiredoxin family. BCP/PrxQ subfamily.</text>
</comment>
<proteinExistence type="inferred from homology"/>
<feature type="compositionally biased region" description="Low complexity" evidence="10">
    <location>
        <begin position="166"/>
        <end position="189"/>
    </location>
</feature>
<organism evidence="12">
    <name type="scientific">Ganoderma boninense</name>
    <dbReference type="NCBI Taxonomy" id="34458"/>
    <lineage>
        <taxon>Eukaryota</taxon>
        <taxon>Fungi</taxon>
        <taxon>Dikarya</taxon>
        <taxon>Basidiomycota</taxon>
        <taxon>Agaricomycotina</taxon>
        <taxon>Agaricomycetes</taxon>
        <taxon>Polyporales</taxon>
        <taxon>Polyporaceae</taxon>
        <taxon>Ganoderma</taxon>
    </lineage>
</organism>
<dbReference type="EMBL" id="LR724262">
    <property type="protein sequence ID" value="VWO94828.1"/>
    <property type="molecule type" value="Genomic_DNA"/>
</dbReference>
<sequence length="207" mass="21969">MVHPLVGKPAPEISAPGADGETYKVTPGQKGVPVALFFYPKSGSFGCTKEACQFRDALADNELFKRTKVEIVGISSDPVDKQKAFVEKQKLTYPVLSDTSGEVRKAYHVGKGLFGYAETARMTFVVDGKGTVRDMLDTTLNYAAHVKFVTKWLDKFEAEEKKGGEEPPAAAAATEAPAGDAPAEGAVPASTDSQQGELGRAAEAVQA</sequence>
<dbReference type="InterPro" id="IPR000866">
    <property type="entry name" value="AhpC/TSA"/>
</dbReference>
<dbReference type="AlphaFoldDB" id="A0A5K1JSW9"/>
<gene>
    <name evidence="12" type="primary">B0LFQ7</name>
</gene>
<comment type="catalytic activity">
    <reaction evidence="9">
        <text>a hydroperoxide + [thioredoxin]-dithiol = an alcohol + [thioredoxin]-disulfide + H2O</text>
        <dbReference type="Rhea" id="RHEA:62620"/>
        <dbReference type="Rhea" id="RHEA-COMP:10698"/>
        <dbReference type="Rhea" id="RHEA-COMP:10700"/>
        <dbReference type="ChEBI" id="CHEBI:15377"/>
        <dbReference type="ChEBI" id="CHEBI:29950"/>
        <dbReference type="ChEBI" id="CHEBI:30879"/>
        <dbReference type="ChEBI" id="CHEBI:35924"/>
        <dbReference type="ChEBI" id="CHEBI:50058"/>
        <dbReference type="EC" id="1.11.1.24"/>
    </reaction>
</comment>
<evidence type="ECO:0000256" key="8">
    <source>
        <dbReference type="ARBA" id="ARBA00038489"/>
    </source>
</evidence>
<dbReference type="InterPro" id="IPR036249">
    <property type="entry name" value="Thioredoxin-like_sf"/>
</dbReference>
<protein>
    <recommendedName>
        <fullName evidence="1">thioredoxin-dependent peroxiredoxin</fullName>
        <ecNumber evidence="1">1.11.1.24</ecNumber>
    </recommendedName>
    <alternativeName>
        <fullName evidence="7">Thioredoxin peroxidase</fullName>
    </alternativeName>
</protein>
<evidence type="ECO:0000313" key="12">
    <source>
        <dbReference type="EMBL" id="VWO94828.1"/>
    </source>
</evidence>
<dbReference type="PANTHER" id="PTHR42801">
    <property type="entry name" value="THIOREDOXIN-DEPENDENT PEROXIDE REDUCTASE"/>
    <property type="match status" value="1"/>
</dbReference>
<dbReference type="GO" id="GO:0045454">
    <property type="term" value="P:cell redox homeostasis"/>
    <property type="evidence" value="ECO:0007669"/>
    <property type="project" value="TreeGrafter"/>
</dbReference>
<dbReference type="InterPro" id="IPR050924">
    <property type="entry name" value="Peroxiredoxin_BCP/PrxQ"/>
</dbReference>
<dbReference type="PANTHER" id="PTHR42801:SF4">
    <property type="entry name" value="AHPC_TSA FAMILY PROTEIN"/>
    <property type="match status" value="1"/>
</dbReference>
<keyword evidence="2" id="KW-0575">Peroxidase</keyword>
<evidence type="ECO:0000256" key="7">
    <source>
        <dbReference type="ARBA" id="ARBA00032824"/>
    </source>
</evidence>
<evidence type="ECO:0000256" key="4">
    <source>
        <dbReference type="ARBA" id="ARBA00023002"/>
    </source>
</evidence>
<evidence type="ECO:0000256" key="2">
    <source>
        <dbReference type="ARBA" id="ARBA00022559"/>
    </source>
</evidence>
<dbReference type="GO" id="GO:0005737">
    <property type="term" value="C:cytoplasm"/>
    <property type="evidence" value="ECO:0007669"/>
    <property type="project" value="TreeGrafter"/>
</dbReference>
<keyword evidence="6" id="KW-0676">Redox-active center</keyword>
<evidence type="ECO:0000256" key="10">
    <source>
        <dbReference type="SAM" id="MobiDB-lite"/>
    </source>
</evidence>
<dbReference type="PROSITE" id="PS51352">
    <property type="entry name" value="THIOREDOXIN_2"/>
    <property type="match status" value="1"/>
</dbReference>
<evidence type="ECO:0000259" key="11">
    <source>
        <dbReference type="PROSITE" id="PS51352"/>
    </source>
</evidence>
<dbReference type="GO" id="GO:0008379">
    <property type="term" value="F:thioredoxin peroxidase activity"/>
    <property type="evidence" value="ECO:0007669"/>
    <property type="project" value="TreeGrafter"/>
</dbReference>
<accession>A0A5K1JSW9</accession>
<keyword evidence="4" id="KW-0560">Oxidoreductase</keyword>
<evidence type="ECO:0000256" key="3">
    <source>
        <dbReference type="ARBA" id="ARBA00022862"/>
    </source>
</evidence>
<evidence type="ECO:0000256" key="5">
    <source>
        <dbReference type="ARBA" id="ARBA00023157"/>
    </source>
</evidence>
<dbReference type="Gene3D" id="3.40.30.10">
    <property type="entry name" value="Glutaredoxin"/>
    <property type="match status" value="1"/>
</dbReference>
<dbReference type="InterPro" id="IPR013766">
    <property type="entry name" value="Thioredoxin_domain"/>
</dbReference>
<name>A0A5K1JSW9_9APHY</name>
<dbReference type="SUPFAM" id="SSF52833">
    <property type="entry name" value="Thioredoxin-like"/>
    <property type="match status" value="1"/>
</dbReference>
<dbReference type="EC" id="1.11.1.24" evidence="1"/>
<dbReference type="CDD" id="cd03017">
    <property type="entry name" value="PRX_BCP"/>
    <property type="match status" value="1"/>
</dbReference>
<keyword evidence="3" id="KW-0049">Antioxidant</keyword>
<feature type="domain" description="Thioredoxin" evidence="11">
    <location>
        <begin position="4"/>
        <end position="158"/>
    </location>
</feature>
<reference evidence="12" key="1">
    <citation type="submission" date="2019-10" db="EMBL/GenBank/DDBJ databases">
        <authorList>
            <person name="Nor Muhammad N."/>
        </authorList>
    </citation>
    <scope>NUCLEOTIDE SEQUENCE</scope>
</reference>
<evidence type="ECO:0000256" key="9">
    <source>
        <dbReference type="ARBA" id="ARBA00049091"/>
    </source>
</evidence>
<dbReference type="Pfam" id="PF00578">
    <property type="entry name" value="AhpC-TSA"/>
    <property type="match status" value="1"/>
</dbReference>
<evidence type="ECO:0000256" key="1">
    <source>
        <dbReference type="ARBA" id="ARBA00013017"/>
    </source>
</evidence>
<evidence type="ECO:0000256" key="6">
    <source>
        <dbReference type="ARBA" id="ARBA00023284"/>
    </source>
</evidence>